<dbReference type="GO" id="GO:0005737">
    <property type="term" value="C:cytoplasm"/>
    <property type="evidence" value="ECO:0007669"/>
    <property type="project" value="TreeGrafter"/>
</dbReference>
<evidence type="ECO:0000313" key="4">
    <source>
        <dbReference type="Proteomes" id="UP000320766"/>
    </source>
</evidence>
<dbReference type="Proteomes" id="UP000320766">
    <property type="component" value="Unassembled WGS sequence"/>
</dbReference>
<proteinExistence type="predicted"/>
<dbReference type="Gene3D" id="3.40.50.300">
    <property type="entry name" value="P-loop containing nucleotide triphosphate hydrolases"/>
    <property type="match status" value="1"/>
</dbReference>
<evidence type="ECO:0000256" key="1">
    <source>
        <dbReference type="ARBA" id="ARBA00022679"/>
    </source>
</evidence>
<comment type="caution">
    <text evidence="3">The sequence shown here is derived from an EMBL/GenBank/DDBJ whole genome shotgun (WGS) entry which is preliminary data.</text>
</comment>
<dbReference type="CDD" id="cd02027">
    <property type="entry name" value="APSK"/>
    <property type="match status" value="1"/>
</dbReference>
<reference evidence="3 4" key="1">
    <citation type="journal article" date="2019" name="Nat. Microbiol.">
        <title>Wide diversity of methane and short-chain alkane metabolisms in uncultured archaea.</title>
        <authorList>
            <person name="Borrel G."/>
            <person name="Adam P.S."/>
            <person name="McKay L.J."/>
            <person name="Chen L.X."/>
            <person name="Sierra-Garcia I.N."/>
            <person name="Sieber C.M."/>
            <person name="Letourneur Q."/>
            <person name="Ghozlane A."/>
            <person name="Andersen G.L."/>
            <person name="Li W.J."/>
            <person name="Hallam S.J."/>
            <person name="Muyzer G."/>
            <person name="de Oliveira V.M."/>
            <person name="Inskeep W.P."/>
            <person name="Banfield J.F."/>
            <person name="Gribaldo S."/>
        </authorList>
    </citation>
    <scope>NUCLEOTIDE SEQUENCE [LARGE SCALE GENOMIC DNA]</scope>
    <source>
        <strain evidence="3">NM1b</strain>
    </source>
</reference>
<dbReference type="InterPro" id="IPR050512">
    <property type="entry name" value="Sulf_AdTrans/APS_kinase"/>
</dbReference>
<keyword evidence="3" id="KW-0418">Kinase</keyword>
<accession>A0A520KVX2</accession>
<dbReference type="AlphaFoldDB" id="A0A520KVX2"/>
<dbReference type="GO" id="GO:0004020">
    <property type="term" value="F:adenylylsulfate kinase activity"/>
    <property type="evidence" value="ECO:0007669"/>
    <property type="project" value="InterPro"/>
</dbReference>
<dbReference type="PANTHER" id="PTHR42700">
    <property type="entry name" value="SULFATE ADENYLYLTRANSFERASE"/>
    <property type="match status" value="1"/>
</dbReference>
<dbReference type="GO" id="GO:0005524">
    <property type="term" value="F:ATP binding"/>
    <property type="evidence" value="ECO:0007669"/>
    <property type="project" value="InterPro"/>
</dbReference>
<dbReference type="SUPFAM" id="SSF52540">
    <property type="entry name" value="P-loop containing nucleoside triphosphate hydrolases"/>
    <property type="match status" value="1"/>
</dbReference>
<feature type="domain" description="APS kinase" evidence="2">
    <location>
        <begin position="5"/>
        <end position="158"/>
    </location>
</feature>
<evidence type="ECO:0000259" key="2">
    <source>
        <dbReference type="Pfam" id="PF01583"/>
    </source>
</evidence>
<dbReference type="InterPro" id="IPR059117">
    <property type="entry name" value="APS_kinase_dom"/>
</dbReference>
<dbReference type="GO" id="GO:0004781">
    <property type="term" value="F:sulfate adenylyltransferase (ATP) activity"/>
    <property type="evidence" value="ECO:0007669"/>
    <property type="project" value="TreeGrafter"/>
</dbReference>
<protein>
    <submittedName>
        <fullName evidence="3">Adenylyl-sulfate kinase</fullName>
    </submittedName>
</protein>
<evidence type="ECO:0000313" key="3">
    <source>
        <dbReference type="EMBL" id="RZN68250.1"/>
    </source>
</evidence>
<dbReference type="Pfam" id="PF01583">
    <property type="entry name" value="APS_kinase"/>
    <property type="match status" value="1"/>
</dbReference>
<sequence length="178" mass="20294">MCEPWALWITGLPGSGKSTIARKVRDKLLNRGISCKILELDEIRRFITPDPRYTEEERDIVYNSLAYMAKLTVEDGKNVIIDATANRMRYREKARDALINFIEAYVKCPIEICMEREGKRDARYSPPEIYKKGLDGESNTVPGINVPYEESNPEIIVDSSKDSAEKCSDIIAEKMIGR</sequence>
<organism evidence="3 4">
    <name type="scientific">Candidatus Methanolliviera hydrocarbonicum</name>
    <dbReference type="NCBI Taxonomy" id="2491085"/>
    <lineage>
        <taxon>Archaea</taxon>
        <taxon>Methanobacteriati</taxon>
        <taxon>Methanobacteriota</taxon>
        <taxon>Candidatus Methanoliparia</taxon>
        <taxon>Candidatus Methanoliparales</taxon>
        <taxon>Candidatus Methanollivieraceae</taxon>
        <taxon>Candidatus Methanolliviera</taxon>
    </lineage>
</organism>
<gene>
    <name evidence="3" type="ORF">EF807_06245</name>
</gene>
<keyword evidence="1" id="KW-0808">Transferase</keyword>
<dbReference type="InterPro" id="IPR027417">
    <property type="entry name" value="P-loop_NTPase"/>
</dbReference>
<name>A0A520KVX2_9EURY</name>
<dbReference type="GO" id="GO:0019379">
    <property type="term" value="P:sulfate assimilation, phosphoadenylyl sulfate reduction by phosphoadenylyl-sulfate reductase (thioredoxin)"/>
    <property type="evidence" value="ECO:0007669"/>
    <property type="project" value="TreeGrafter"/>
</dbReference>
<dbReference type="GO" id="GO:0010134">
    <property type="term" value="P:sulfate assimilation via adenylyl sulfate reduction"/>
    <property type="evidence" value="ECO:0007669"/>
    <property type="project" value="TreeGrafter"/>
</dbReference>
<dbReference type="PANTHER" id="PTHR42700:SF1">
    <property type="entry name" value="SULFATE ADENYLYLTRANSFERASE"/>
    <property type="match status" value="1"/>
</dbReference>
<dbReference type="EMBL" id="RXIL01000113">
    <property type="protein sequence ID" value="RZN68250.1"/>
    <property type="molecule type" value="Genomic_DNA"/>
</dbReference>